<keyword evidence="8" id="KW-0539">Nucleus</keyword>
<dbReference type="CDD" id="cd15571">
    <property type="entry name" value="ePHD"/>
    <property type="match status" value="1"/>
</dbReference>
<dbReference type="GO" id="GO:0008270">
    <property type="term" value="F:zinc ion binding"/>
    <property type="evidence" value="ECO:0007669"/>
    <property type="project" value="UniProtKB-KW"/>
</dbReference>
<dbReference type="Gene3D" id="3.30.40.10">
    <property type="entry name" value="Zinc/RING finger domain, C3HC4 (zinc finger)"/>
    <property type="match status" value="1"/>
</dbReference>
<feature type="region of interest" description="Disordered" evidence="10">
    <location>
        <begin position="706"/>
        <end position="739"/>
    </location>
</feature>
<evidence type="ECO:0000256" key="7">
    <source>
        <dbReference type="ARBA" id="ARBA00023204"/>
    </source>
</evidence>
<dbReference type="InterPro" id="IPR001965">
    <property type="entry name" value="Znf_PHD"/>
</dbReference>
<protein>
    <recommendedName>
        <fullName evidence="15">PHD-type domain-containing protein</fullName>
    </recommendedName>
</protein>
<organism evidence="13 14">
    <name type="scientific">Mortierella isabellina</name>
    <name type="common">Filamentous fungus</name>
    <name type="synonym">Umbelopsis isabellina</name>
    <dbReference type="NCBI Taxonomy" id="91625"/>
    <lineage>
        <taxon>Eukaryota</taxon>
        <taxon>Fungi</taxon>
        <taxon>Fungi incertae sedis</taxon>
        <taxon>Mucoromycota</taxon>
        <taxon>Mucoromycotina</taxon>
        <taxon>Umbelopsidomycetes</taxon>
        <taxon>Umbelopsidales</taxon>
        <taxon>Umbelopsidaceae</taxon>
        <taxon>Umbelopsis</taxon>
    </lineage>
</organism>
<dbReference type="SUPFAM" id="SSF53335">
    <property type="entry name" value="S-adenosyl-L-methionine-dependent methyltransferases"/>
    <property type="match status" value="1"/>
</dbReference>
<evidence type="ECO:0000256" key="9">
    <source>
        <dbReference type="PROSITE-ProRule" id="PRU00094"/>
    </source>
</evidence>
<evidence type="ECO:0000256" key="8">
    <source>
        <dbReference type="ARBA" id="ARBA00023242"/>
    </source>
</evidence>
<feature type="domain" description="GATA-type" evidence="11">
    <location>
        <begin position="1261"/>
        <end position="1315"/>
    </location>
</feature>
<dbReference type="OrthoDB" id="161570at2759"/>
<dbReference type="GO" id="GO:0043565">
    <property type="term" value="F:sequence-specific DNA binding"/>
    <property type="evidence" value="ECO:0007669"/>
    <property type="project" value="InterPro"/>
</dbReference>
<dbReference type="GO" id="GO:0000724">
    <property type="term" value="P:double-strand break repair via homologous recombination"/>
    <property type="evidence" value="ECO:0007669"/>
    <property type="project" value="TreeGrafter"/>
</dbReference>
<evidence type="ECO:0008006" key="15">
    <source>
        <dbReference type="Google" id="ProtNLM"/>
    </source>
</evidence>
<gene>
    <name evidence="13" type="ORF">INT43_007077</name>
</gene>
<dbReference type="InterPro" id="IPR034732">
    <property type="entry name" value="EPHD"/>
</dbReference>
<dbReference type="Pfam" id="PF18358">
    <property type="entry name" value="Tudor_4"/>
    <property type="match status" value="1"/>
</dbReference>
<evidence type="ECO:0000256" key="4">
    <source>
        <dbReference type="ARBA" id="ARBA00022763"/>
    </source>
</evidence>
<dbReference type="PANTHER" id="PTHR13763">
    <property type="entry name" value="BREAST CANCER TYPE 1 SUSCEPTIBILITY PROTEIN BRCA1"/>
    <property type="match status" value="1"/>
</dbReference>
<dbReference type="Pfam" id="PF13771">
    <property type="entry name" value="zf-HC5HC2H"/>
    <property type="match status" value="1"/>
</dbReference>
<dbReference type="Proteomes" id="UP000654370">
    <property type="component" value="Unassembled WGS sequence"/>
</dbReference>
<name>A0A8H7UGG6_MORIS</name>
<accession>A0A8H7UGG6</accession>
<dbReference type="SUPFAM" id="SSF57850">
    <property type="entry name" value="RING/U-box"/>
    <property type="match status" value="1"/>
</dbReference>
<keyword evidence="6" id="KW-0862">Zinc</keyword>
<dbReference type="SMART" id="SM00249">
    <property type="entry name" value="PHD"/>
    <property type="match status" value="1"/>
</dbReference>
<dbReference type="Gene3D" id="2.30.30.140">
    <property type="match status" value="3"/>
</dbReference>
<dbReference type="InterPro" id="IPR029063">
    <property type="entry name" value="SAM-dependent_MTases_sf"/>
</dbReference>
<dbReference type="InterPro" id="IPR000679">
    <property type="entry name" value="Znf_GATA"/>
</dbReference>
<evidence type="ECO:0000256" key="10">
    <source>
        <dbReference type="SAM" id="MobiDB-lite"/>
    </source>
</evidence>
<evidence type="ECO:0000256" key="6">
    <source>
        <dbReference type="ARBA" id="ARBA00022833"/>
    </source>
</evidence>
<dbReference type="SUPFAM" id="SSF57716">
    <property type="entry name" value="Glucocorticoid receptor-like (DNA-binding domain)"/>
    <property type="match status" value="1"/>
</dbReference>
<proteinExistence type="predicted"/>
<dbReference type="Gene3D" id="3.40.50.150">
    <property type="entry name" value="Vaccinia Virus protein VP39"/>
    <property type="match status" value="2"/>
</dbReference>
<keyword evidence="5 9" id="KW-0863">Zinc-finger</keyword>
<feature type="region of interest" description="Disordered" evidence="10">
    <location>
        <begin position="262"/>
        <end position="282"/>
    </location>
</feature>
<dbReference type="GO" id="GO:0004842">
    <property type="term" value="F:ubiquitin-protein transferase activity"/>
    <property type="evidence" value="ECO:0007669"/>
    <property type="project" value="TreeGrafter"/>
</dbReference>
<dbReference type="InterPro" id="IPR041292">
    <property type="entry name" value="Tudor_4"/>
</dbReference>
<keyword evidence="7" id="KW-0234">DNA repair</keyword>
<keyword evidence="2" id="KW-0479">Metal-binding</keyword>
<dbReference type="GO" id="GO:0045944">
    <property type="term" value="P:positive regulation of transcription by RNA polymerase II"/>
    <property type="evidence" value="ECO:0007669"/>
    <property type="project" value="TreeGrafter"/>
</dbReference>
<dbReference type="EMBL" id="JAEPQZ010000004">
    <property type="protein sequence ID" value="KAG2182150.1"/>
    <property type="molecule type" value="Genomic_DNA"/>
</dbReference>
<dbReference type="PROSITE" id="PS50114">
    <property type="entry name" value="GATA_ZN_FINGER_2"/>
    <property type="match status" value="1"/>
</dbReference>
<evidence type="ECO:0000259" key="12">
    <source>
        <dbReference type="PROSITE" id="PS51805"/>
    </source>
</evidence>
<dbReference type="InterPro" id="IPR031099">
    <property type="entry name" value="BRCA1-associated"/>
</dbReference>
<dbReference type="InterPro" id="IPR013083">
    <property type="entry name" value="Znf_RING/FYVE/PHD"/>
</dbReference>
<evidence type="ECO:0000313" key="14">
    <source>
        <dbReference type="Proteomes" id="UP000654370"/>
    </source>
</evidence>
<keyword evidence="14" id="KW-1185">Reference proteome</keyword>
<reference evidence="13" key="1">
    <citation type="submission" date="2020-12" db="EMBL/GenBank/DDBJ databases">
        <title>Metabolic potential, ecology and presence of endohyphal bacteria is reflected in genomic diversity of Mucoromycotina.</title>
        <authorList>
            <person name="Muszewska A."/>
            <person name="Okrasinska A."/>
            <person name="Steczkiewicz K."/>
            <person name="Drgas O."/>
            <person name="Orlowska M."/>
            <person name="Perlinska-Lenart U."/>
            <person name="Aleksandrzak-Piekarczyk T."/>
            <person name="Szatraj K."/>
            <person name="Zielenkiewicz U."/>
            <person name="Pilsyk S."/>
            <person name="Malc E."/>
            <person name="Mieczkowski P."/>
            <person name="Kruszewska J.S."/>
            <person name="Biernat P."/>
            <person name="Pawlowska J."/>
        </authorList>
    </citation>
    <scope>NUCLEOTIDE SEQUENCE</scope>
    <source>
        <strain evidence="13">WA0000067209</strain>
    </source>
</reference>
<sequence length="1904" mass="217927">MDPIANFPGYHTGRKYNKASRINNGKIAKTSTWVEKVHPQAHVQVQHRLPLAYAPGKQQDRFDLSAASKFTTSSDKPRETRKIFSGVRISQPKSINRKIDEVFRVSKNASNGPKKMIMSLKRQHDPIDTVIEIENADKCSRSAYHDTESRDENAGSLENKGLEFANSENQSISTLSTSEKYRIHNNKRTRWDVGSYKENYKIVEPTPIGEKPSPSHSDMDTETSMIQPTDVEIPSYDCDDELQSDDDVVGPWHNSEEPIIESNEGECSHSDSRVHSTTQNGHPQFESTIDQLKINADSVDTDQGIKLLANEPQSTSLNAMNVNEDLMKTERRNIKIIDRVDARKAHRNEKVKPTQPPTKSSFARKTDMKMRQKKTGTKKGKGKKKAKKIPKKSIHTQEEYSTTGAFLTRGTVRQLADAHGFQPNSFNYHYMQLVEVLNINGSWYSGKLMEMDSGKVRVRYTDWKDYEWIIIGSRRLRPINEPHSSNIIDLSETQQNPPDVKQVEATVVANAQAPANELNESLQILSGHAQEEIAILGTSIDPPLDSSNLLLSGENKSEAAQSRKRVVPQPYEYRTTGAFATRNAMRELADSHGFIPNAYGFTYQCQVEVQNVKKFWENGHLVQMDKSRVKVRYDGWDEDCDEWFPIGSRRLRLLARPVDENVLESLLIFDSNPEMQDAHKASGKHKVIGPNDEFWLKEARRLQEIEENKKRRGKAMDVDPDNAGETNVENSKTQDTKPLEYQPFSPNIYGYYLMQHVHILQMDRKFYEARLVAMANGNVKVHYCGWNAKLDEAVPCGSPRIQQWKGNDINVCVDPDYAAGATSLTSDDAVQKMLSPTDSIQPSIPSFVRRSMRERKPTYKCREESPSELSTALISLHPFGLPDDLIDGRNRHRKIKDQIIELAEYYQEPEVGENQTVERSWVIYCKQCKIVIKKFRYYCTYCEWPTDGQLVQNFDLCLRCFDQDFPFWHDHPRSGFAVQAVLETKDDPQDYISPAWEEDVIDDSYVSDTEDNILNSSAPIESDEGYKYLKQWRKRKICALCNDDDITPDLGGFVGPFIIETFNRQGNEKKKTFWIHDACGRYSPEVVVTKENKWYNVTVALRRGRGVKCGACKEKGATIGCFDGDCNKSFHVPCARKPVNYFKKGVIFWCPGHEEYYNKKDTYVNIFHCDQCNKKMEGETWFSCLPCSQEYFTTYDICSECYERNHCSGHEHDEDCFEETSMAIIKEMEAEKAAEKARKKAEARAARAATKKCKMFPRRDQKGGLYCSYCNTQETVRWRKGFDGVLMCEACFELASLDLIQDELPLVLDDQSEERYVASIEDYSHKPYLTREALSSNKFDDMKSNAIRLASYAPTEVQLFSLSFDSTYFDIPGRAPRWASHSGTDYHGTWLPQTVRRAILRHTRKDERILSNFLGRGTDAIECFLLQRRCCGIDINPAAVSLSQRSCSFEIPPGLTTAEHRPIIVQADSRKLTGALFTNESYDHILSHPPYKDCVAYSLHIEGDLSRYTNPIDFQGQYEKCVKESWRLLKMGRRLTLGIGDNREHCFYVPVGFQLIRLYMNNGFELEELIIKRQRYCSAFGLGTYLCVQFDFLVFTHEFIATFKKVLPKGNDTMDSYDGNHIRVTYTTREIPRSPIARKSVVMGTVWIFKPSAKHSFSQLCTSRMVERFGKDESNWEHIEIELSSDQNSTDCQPSVYDNHAIQETEADTLLLSNYELERQRRIEENRIALLQLGLISDLSEESSDFSHYEAMIRKAALPAPSPLSLRVIPHIPSQLLKPEYLPLYRENIVQMAQESVGKLAAGGMFIVGTQDYREPTGKLWPLGVLIMEDINRNIGEKHLKLKEMVVTVPEGYSKDRSKVISYENYVQDICLLDVVGETERLGLNVPIVHAVYLIFMKMDNSQK</sequence>
<evidence type="ECO:0000256" key="2">
    <source>
        <dbReference type="ARBA" id="ARBA00022723"/>
    </source>
</evidence>
<evidence type="ECO:0000256" key="5">
    <source>
        <dbReference type="ARBA" id="ARBA00022771"/>
    </source>
</evidence>
<feature type="domain" description="PHD-type" evidence="12">
    <location>
        <begin position="1035"/>
        <end position="1154"/>
    </location>
</feature>
<comment type="caution">
    <text evidence="13">The sequence shown here is derived from an EMBL/GenBank/DDBJ whole genome shotgun (WGS) entry which is preliminary data.</text>
</comment>
<keyword evidence="3" id="KW-0677">Repeat</keyword>
<evidence type="ECO:0000313" key="13">
    <source>
        <dbReference type="EMBL" id="KAG2182150.1"/>
    </source>
</evidence>
<evidence type="ECO:0000256" key="3">
    <source>
        <dbReference type="ARBA" id="ARBA00022737"/>
    </source>
</evidence>
<keyword evidence="4" id="KW-0227">DNA damage</keyword>
<feature type="region of interest" description="Disordered" evidence="10">
    <location>
        <begin position="345"/>
        <end position="397"/>
    </location>
</feature>
<evidence type="ECO:0000259" key="11">
    <source>
        <dbReference type="PROSITE" id="PS50114"/>
    </source>
</evidence>
<dbReference type="PANTHER" id="PTHR13763:SF0">
    <property type="entry name" value="BREAST CANCER TYPE 1 SUSCEPTIBILITY PROTEIN"/>
    <property type="match status" value="1"/>
</dbReference>
<comment type="subcellular location">
    <subcellularLocation>
        <location evidence="1">Nucleus</location>
    </subcellularLocation>
</comment>
<dbReference type="Gene3D" id="3.30.50.10">
    <property type="entry name" value="Erythroid Transcription Factor GATA-1, subunit A"/>
    <property type="match status" value="1"/>
</dbReference>
<feature type="compositionally biased region" description="Basic and acidic residues" evidence="10">
    <location>
        <begin position="706"/>
        <end position="717"/>
    </location>
</feature>
<feature type="compositionally biased region" description="Basic residues" evidence="10">
    <location>
        <begin position="371"/>
        <end position="394"/>
    </location>
</feature>
<dbReference type="GO" id="GO:0005634">
    <property type="term" value="C:nucleus"/>
    <property type="evidence" value="ECO:0007669"/>
    <property type="project" value="UniProtKB-SubCell"/>
</dbReference>
<dbReference type="PROSITE" id="PS51805">
    <property type="entry name" value="EPHD"/>
    <property type="match status" value="1"/>
</dbReference>
<dbReference type="InterPro" id="IPR013088">
    <property type="entry name" value="Znf_NHR/GATA"/>
</dbReference>
<dbReference type="SUPFAM" id="SSF63748">
    <property type="entry name" value="Tudor/PWWP/MBT"/>
    <property type="match status" value="1"/>
</dbReference>
<evidence type="ECO:0000256" key="1">
    <source>
        <dbReference type="ARBA" id="ARBA00004123"/>
    </source>
</evidence>